<gene>
    <name evidence="2" type="ORF">GCM10009001_05920</name>
</gene>
<accession>A0ABN1FKC5</accession>
<dbReference type="InterPro" id="IPR001466">
    <property type="entry name" value="Beta-lactam-related"/>
</dbReference>
<name>A0ABN1FKC5_9BACI</name>
<evidence type="ECO:0000259" key="1">
    <source>
        <dbReference type="Pfam" id="PF00144"/>
    </source>
</evidence>
<dbReference type="SUPFAM" id="SSF56601">
    <property type="entry name" value="beta-lactamase/transpeptidase-like"/>
    <property type="match status" value="1"/>
</dbReference>
<dbReference type="PANTHER" id="PTHR43283">
    <property type="entry name" value="BETA-LACTAMASE-RELATED"/>
    <property type="match status" value="1"/>
</dbReference>
<comment type="caution">
    <text evidence="2">The sequence shown here is derived from an EMBL/GenBank/DDBJ whole genome shotgun (WGS) entry which is preliminary data.</text>
</comment>
<dbReference type="RefSeq" id="WP_343810182.1">
    <property type="nucleotide sequence ID" value="NZ_BAAADS010000002.1"/>
</dbReference>
<dbReference type="InterPro" id="IPR050789">
    <property type="entry name" value="Diverse_Enzym_Activities"/>
</dbReference>
<keyword evidence="2" id="KW-0378">Hydrolase</keyword>
<sequence length="335" mass="38499">MESTYEKIISWVEDIKERNHSSGAALLILKNNEIVLEHYSGYQSNTINAVPINENSRFNVASARKSYLGLCMAFAIYEGKIHSVEDYASKYFEDIDPEILGKTTIRHMVTHTHGLDENHRGEILREFKFGESWAYRGINIKLMTQLIQKLYGVPFPELLYERVFSPMGLVRTKWETKDNDELVRVIIDPKNNGEDASGSSDDGMESNLFVSTREFASWGSLFLNKGVFNGKQIVPKEVIEIAIRIHTPKDLEKDLPRNGMFWFVQDIPREMSELGNRVPSCSHQILGVTGPTLLVIPKYNVVVAKMYNKRYNYGNDNYLYYLKEFSNIVADNFNK</sequence>
<evidence type="ECO:0000313" key="2">
    <source>
        <dbReference type="EMBL" id="GAA0592606.1"/>
    </source>
</evidence>
<evidence type="ECO:0000313" key="3">
    <source>
        <dbReference type="Proteomes" id="UP001500866"/>
    </source>
</evidence>
<proteinExistence type="predicted"/>
<dbReference type="Proteomes" id="UP001500866">
    <property type="component" value="Unassembled WGS sequence"/>
</dbReference>
<dbReference type="Gene3D" id="3.40.710.10">
    <property type="entry name" value="DD-peptidase/beta-lactamase superfamily"/>
    <property type="match status" value="1"/>
</dbReference>
<keyword evidence="3" id="KW-1185">Reference proteome</keyword>
<dbReference type="GO" id="GO:0016787">
    <property type="term" value="F:hydrolase activity"/>
    <property type="evidence" value="ECO:0007669"/>
    <property type="project" value="UniProtKB-KW"/>
</dbReference>
<protein>
    <submittedName>
        <fullName evidence="2">Serine hydrolase domain-containing protein</fullName>
    </submittedName>
</protein>
<organism evidence="2 3">
    <name type="scientific">Virgibacillus siamensis</name>
    <dbReference type="NCBI Taxonomy" id="480071"/>
    <lineage>
        <taxon>Bacteria</taxon>
        <taxon>Bacillati</taxon>
        <taxon>Bacillota</taxon>
        <taxon>Bacilli</taxon>
        <taxon>Bacillales</taxon>
        <taxon>Bacillaceae</taxon>
        <taxon>Virgibacillus</taxon>
    </lineage>
</organism>
<dbReference type="Pfam" id="PF00144">
    <property type="entry name" value="Beta-lactamase"/>
    <property type="match status" value="1"/>
</dbReference>
<dbReference type="EMBL" id="BAAADS010000002">
    <property type="protein sequence ID" value="GAA0592606.1"/>
    <property type="molecule type" value="Genomic_DNA"/>
</dbReference>
<reference evidence="2 3" key="1">
    <citation type="journal article" date="2019" name="Int. J. Syst. Evol. Microbiol.">
        <title>The Global Catalogue of Microorganisms (GCM) 10K type strain sequencing project: providing services to taxonomists for standard genome sequencing and annotation.</title>
        <authorList>
            <consortium name="The Broad Institute Genomics Platform"/>
            <consortium name="The Broad Institute Genome Sequencing Center for Infectious Disease"/>
            <person name="Wu L."/>
            <person name="Ma J."/>
        </authorList>
    </citation>
    <scope>NUCLEOTIDE SEQUENCE [LARGE SCALE GENOMIC DNA]</scope>
    <source>
        <strain evidence="2 3">JCM 15395</strain>
    </source>
</reference>
<feature type="domain" description="Beta-lactamase-related" evidence="1">
    <location>
        <begin position="11"/>
        <end position="319"/>
    </location>
</feature>
<dbReference type="InterPro" id="IPR012338">
    <property type="entry name" value="Beta-lactam/transpept-like"/>
</dbReference>
<dbReference type="PANTHER" id="PTHR43283:SF7">
    <property type="entry name" value="BETA-LACTAMASE-RELATED DOMAIN-CONTAINING PROTEIN"/>
    <property type="match status" value="1"/>
</dbReference>